<sequence>MKEKILLQLDHWLDKECILYYIDYDLKNNSYSKTGSIVKRFVLPKNHEQLINVICFSKSIDLDIKIIGETTNILFNDTVNYGVFISTKLVNNVQFKDSTVIVESGKSLPDFVRDVSMRGYGGYEGLEGIPGSIGGGIVMNAGAYGYEISDNIISVTYLNENGEVITKDKSSLNFEKRNSIFKYKDLIILYAEFQILRSPLEDIKNKIETFHIARHIYQEWTMPNLGSIFTAPRSLYDHFKFSSFKNELSYKLTKKIFYNKIMRFFNRKKPSNERLNNIIKIDKNLDLLTVNCSHKNINTFCNQNNSTREIIDYIYSIYNSIDKKNVFLENELVEKSIYEIISENDYKDITFKYKKILENEKI</sequence>
<keyword evidence="3" id="KW-0521">NADP</keyword>
<dbReference type="PANTHER" id="PTHR21071:SF4">
    <property type="entry name" value="UDP-N-ACETYLENOLPYRUVOYLGLUCOSAMINE REDUCTASE"/>
    <property type="match status" value="1"/>
</dbReference>
<comment type="pathway">
    <text evidence="3">Cell wall biogenesis; peptidoglycan biosynthesis.</text>
</comment>
<dbReference type="RefSeq" id="WP_349481896.1">
    <property type="nucleotide sequence ID" value="NZ_JBEEUZ010000008.1"/>
</dbReference>
<dbReference type="InterPro" id="IPR036318">
    <property type="entry name" value="FAD-bd_PCMH-like_sf"/>
</dbReference>
<comment type="cofactor">
    <cofactor evidence="3">
        <name>FAD</name>
        <dbReference type="ChEBI" id="CHEBI:57692"/>
    </cofactor>
</comment>
<dbReference type="AlphaFoldDB" id="A0A385JMK3"/>
<feature type="active site" evidence="3">
    <location>
        <position position="331"/>
    </location>
</feature>
<dbReference type="PROSITE" id="PS51387">
    <property type="entry name" value="FAD_PCMH"/>
    <property type="match status" value="1"/>
</dbReference>
<dbReference type="InterPro" id="IPR003170">
    <property type="entry name" value="MurB"/>
</dbReference>
<feature type="active site" evidence="3">
    <location>
        <position position="177"/>
    </location>
</feature>
<comment type="function">
    <text evidence="3">Cell wall formation.</text>
</comment>
<dbReference type="GO" id="GO:0008360">
    <property type="term" value="P:regulation of cell shape"/>
    <property type="evidence" value="ECO:0007669"/>
    <property type="project" value="UniProtKB-KW"/>
</dbReference>
<dbReference type="GO" id="GO:0071555">
    <property type="term" value="P:cell wall organization"/>
    <property type="evidence" value="ECO:0007669"/>
    <property type="project" value="UniProtKB-KW"/>
</dbReference>
<evidence type="ECO:0000256" key="2">
    <source>
        <dbReference type="ARBA" id="ARBA00022827"/>
    </source>
</evidence>
<dbReference type="GO" id="GO:0009252">
    <property type="term" value="P:peptidoglycan biosynthetic process"/>
    <property type="evidence" value="ECO:0007669"/>
    <property type="project" value="UniProtKB-UniRule"/>
</dbReference>
<reference evidence="5" key="1">
    <citation type="journal article" date="2017" name="PLoS ONE">
        <title>Genetic diversity of the O antigens of Proteus species and the development of a suspension array for molecular serotyping.</title>
        <authorList>
            <person name="Yu X."/>
            <person name="Torzewska A."/>
            <person name="Zhang X."/>
            <person name="Yin Z."/>
            <person name="Drzewiecka D."/>
            <person name="Cao H."/>
            <person name="Liu B."/>
            <person name="Knirel Y.A."/>
            <person name="Rozalski A."/>
            <person name="Wang L."/>
        </authorList>
    </citation>
    <scope>NUCLEOTIDE SEQUENCE</scope>
    <source>
        <strain evidence="5">PrK 48/57</strain>
    </source>
</reference>
<comment type="catalytic activity">
    <reaction evidence="3">
        <text>UDP-N-acetyl-alpha-D-muramate + NADP(+) = UDP-N-acetyl-3-O-(1-carboxyvinyl)-alpha-D-glucosamine + NADPH + H(+)</text>
        <dbReference type="Rhea" id="RHEA:12248"/>
        <dbReference type="ChEBI" id="CHEBI:15378"/>
        <dbReference type="ChEBI" id="CHEBI:57783"/>
        <dbReference type="ChEBI" id="CHEBI:58349"/>
        <dbReference type="ChEBI" id="CHEBI:68483"/>
        <dbReference type="ChEBI" id="CHEBI:70757"/>
        <dbReference type="EC" id="1.3.1.98"/>
    </reaction>
</comment>
<dbReference type="InterPro" id="IPR016166">
    <property type="entry name" value="FAD-bd_PCMH"/>
</dbReference>
<dbReference type="Gene3D" id="3.30.465.10">
    <property type="match status" value="1"/>
</dbReference>
<keyword evidence="3" id="KW-0131">Cell cycle</keyword>
<accession>A0A385JMK3</accession>
<dbReference type="Pfam" id="PF01565">
    <property type="entry name" value="FAD_binding_4"/>
    <property type="match status" value="1"/>
</dbReference>
<dbReference type="EC" id="1.3.1.98" evidence="3"/>
<evidence type="ECO:0000259" key="4">
    <source>
        <dbReference type="PROSITE" id="PS51387"/>
    </source>
</evidence>
<keyword evidence="3" id="KW-0961">Cell wall biogenesis/degradation</keyword>
<dbReference type="EMBL" id="KY710702">
    <property type="protein sequence ID" value="AXY99580.1"/>
    <property type="molecule type" value="Genomic_DNA"/>
</dbReference>
<gene>
    <name evidence="3" type="primary">murB</name>
</gene>
<organism evidence="5">
    <name type="scientific">Proteus vulgaris</name>
    <dbReference type="NCBI Taxonomy" id="585"/>
    <lineage>
        <taxon>Bacteria</taxon>
        <taxon>Pseudomonadati</taxon>
        <taxon>Pseudomonadota</taxon>
        <taxon>Gammaproteobacteria</taxon>
        <taxon>Enterobacterales</taxon>
        <taxon>Morganellaceae</taxon>
        <taxon>Proteus</taxon>
    </lineage>
</organism>
<dbReference type="PANTHER" id="PTHR21071">
    <property type="entry name" value="UDP-N-ACETYLENOLPYRUVOYLGLUCOSAMINE REDUCTASE"/>
    <property type="match status" value="1"/>
</dbReference>
<keyword evidence="2 3" id="KW-0274">FAD</keyword>
<keyword evidence="3" id="KW-0560">Oxidoreductase</keyword>
<dbReference type="SUPFAM" id="SSF56176">
    <property type="entry name" value="FAD-binding/transporter-associated domain-like"/>
    <property type="match status" value="1"/>
</dbReference>
<dbReference type="GO" id="GO:0008762">
    <property type="term" value="F:UDP-N-acetylmuramate dehydrogenase activity"/>
    <property type="evidence" value="ECO:0007669"/>
    <property type="project" value="UniProtKB-UniRule"/>
</dbReference>
<evidence type="ECO:0000256" key="3">
    <source>
        <dbReference type="HAMAP-Rule" id="MF_00037"/>
    </source>
</evidence>
<evidence type="ECO:0000313" key="5">
    <source>
        <dbReference type="EMBL" id="AXY99580.1"/>
    </source>
</evidence>
<dbReference type="GO" id="GO:0051301">
    <property type="term" value="P:cell division"/>
    <property type="evidence" value="ECO:0007669"/>
    <property type="project" value="UniProtKB-KW"/>
</dbReference>
<proteinExistence type="inferred from homology"/>
<evidence type="ECO:0000256" key="1">
    <source>
        <dbReference type="ARBA" id="ARBA00010485"/>
    </source>
</evidence>
<dbReference type="InterPro" id="IPR006094">
    <property type="entry name" value="Oxid_FAD_bind_N"/>
</dbReference>
<comment type="subcellular location">
    <subcellularLocation>
        <location evidence="3">Cytoplasm</location>
    </subcellularLocation>
</comment>
<dbReference type="HAMAP" id="MF_00037">
    <property type="entry name" value="MurB"/>
    <property type="match status" value="1"/>
</dbReference>
<feature type="active site" description="Proton donor" evidence="3">
    <location>
        <position position="227"/>
    </location>
</feature>
<dbReference type="GO" id="GO:0071949">
    <property type="term" value="F:FAD binding"/>
    <property type="evidence" value="ECO:0007669"/>
    <property type="project" value="InterPro"/>
</dbReference>
<keyword evidence="3" id="KW-0133">Cell shape</keyword>
<name>A0A385JMK3_PROVU</name>
<dbReference type="Gene3D" id="3.30.43.10">
    <property type="entry name" value="Uridine Diphospho-n-acetylenolpyruvylglucosamine Reductase, domain 2"/>
    <property type="match status" value="1"/>
</dbReference>
<dbReference type="InterPro" id="IPR016169">
    <property type="entry name" value="FAD-bd_PCMH_sub2"/>
</dbReference>
<keyword evidence="3" id="KW-0132">Cell division</keyword>
<dbReference type="InterPro" id="IPR016167">
    <property type="entry name" value="FAD-bd_PCMH_sub1"/>
</dbReference>
<comment type="similarity">
    <text evidence="1 3">Belongs to the MurB family.</text>
</comment>
<protein>
    <recommendedName>
        <fullName evidence="3">UDP-N-acetylenolpyruvoylglucosamine reductase</fullName>
        <ecNumber evidence="3">1.3.1.98</ecNumber>
    </recommendedName>
    <alternativeName>
        <fullName evidence="3">UDP-N-acetylmuramate dehydrogenase</fullName>
    </alternativeName>
</protein>
<dbReference type="GO" id="GO:0005829">
    <property type="term" value="C:cytosol"/>
    <property type="evidence" value="ECO:0007669"/>
    <property type="project" value="TreeGrafter"/>
</dbReference>
<keyword evidence="3" id="KW-0285">Flavoprotein</keyword>
<keyword evidence="3" id="KW-0963">Cytoplasm</keyword>
<keyword evidence="3" id="KW-0573">Peptidoglycan synthesis</keyword>
<dbReference type="UniPathway" id="UPA00219"/>
<feature type="domain" description="FAD-binding PCMH-type" evidence="4">
    <location>
        <begin position="34"/>
        <end position="198"/>
    </location>
</feature>